<dbReference type="EMBL" id="BJVU01000020">
    <property type="protein sequence ID" value="GEL60034.1"/>
    <property type="molecule type" value="Genomic_DNA"/>
</dbReference>
<evidence type="ECO:0000313" key="6">
    <source>
        <dbReference type="EMBL" id="GAN60124.1"/>
    </source>
</evidence>
<sequence>MAQKPRGMHPEDIKAFICKTWGTLAAFSVAKGRAPAAASNTIRQPPYSHPMAQIIAKEMGKQPYDVWPDFYHPDGTPIPCRIGRVSTAASGAAHRQNGVAA</sequence>
<dbReference type="EMBL" id="BAMV01000009">
    <property type="protein sequence ID" value="GAN60124.1"/>
    <property type="molecule type" value="Genomic_DNA"/>
</dbReference>
<dbReference type="Proteomes" id="UP000321891">
    <property type="component" value="Unassembled WGS sequence"/>
</dbReference>
<dbReference type="GO" id="GO:0003677">
    <property type="term" value="F:DNA binding"/>
    <property type="evidence" value="ECO:0007669"/>
    <property type="project" value="UniProtKB-KW"/>
</dbReference>
<protein>
    <submittedName>
        <fullName evidence="6">Sugar fermentation stimulation protein B</fullName>
    </submittedName>
</protein>
<keyword evidence="2" id="KW-0805">Transcription regulation</keyword>
<evidence type="ECO:0000313" key="9">
    <source>
        <dbReference type="Proteomes" id="UP000321891"/>
    </source>
</evidence>
<dbReference type="STRING" id="1231339.Abci_009_029"/>
<keyword evidence="3" id="KW-0238">DNA-binding</keyword>
<feature type="domain" description="Ner winged helix-turn-helix DNA-binding" evidence="5">
    <location>
        <begin position="8"/>
        <end position="79"/>
    </location>
</feature>
<evidence type="ECO:0000256" key="1">
    <source>
        <dbReference type="ARBA" id="ARBA00006157"/>
    </source>
</evidence>
<evidence type="ECO:0000256" key="4">
    <source>
        <dbReference type="ARBA" id="ARBA00023163"/>
    </source>
</evidence>
<keyword evidence="4" id="KW-0804">Transcription</keyword>
<dbReference type="InterPro" id="IPR010982">
    <property type="entry name" value="Lambda_DNA-bd_dom_sf"/>
</dbReference>
<dbReference type="Pfam" id="PF13693">
    <property type="entry name" value="HTH_35"/>
    <property type="match status" value="1"/>
</dbReference>
<dbReference type="SUPFAM" id="SSF47413">
    <property type="entry name" value="lambda repressor-like DNA-binding domains"/>
    <property type="match status" value="1"/>
</dbReference>
<evidence type="ECO:0000259" key="5">
    <source>
        <dbReference type="Pfam" id="PF13693"/>
    </source>
</evidence>
<keyword evidence="9" id="KW-1185">Reference proteome</keyword>
<gene>
    <name evidence="6" type="ORF">Abci_009_029</name>
    <name evidence="7" type="ORF">ACI01nite_26360</name>
</gene>
<evidence type="ECO:0000313" key="7">
    <source>
        <dbReference type="EMBL" id="GEL60034.1"/>
    </source>
</evidence>
<accession>A0A6N3SSM1</accession>
<evidence type="ECO:0000256" key="2">
    <source>
        <dbReference type="ARBA" id="ARBA00023015"/>
    </source>
</evidence>
<reference evidence="7 9" key="2">
    <citation type="submission" date="2019-07" db="EMBL/GenBank/DDBJ databases">
        <title>Whole genome shotgun sequence of Acetobacter cibinongensis NBRC 16605.</title>
        <authorList>
            <person name="Hosoyama A."/>
            <person name="Uohara A."/>
            <person name="Ohji S."/>
            <person name="Ichikawa N."/>
        </authorList>
    </citation>
    <scope>NUCLEOTIDE SEQUENCE [LARGE SCALE GENOMIC DNA]</scope>
    <source>
        <strain evidence="7 9">NBRC 16605</strain>
    </source>
</reference>
<comment type="similarity">
    <text evidence="1">Belongs to the ner transcriptional regulatory family.</text>
</comment>
<dbReference type="Gene3D" id="1.10.260.40">
    <property type="entry name" value="lambda repressor-like DNA-binding domains"/>
    <property type="match status" value="1"/>
</dbReference>
<dbReference type="Proteomes" id="UP000032671">
    <property type="component" value="Unassembled WGS sequence"/>
</dbReference>
<evidence type="ECO:0000256" key="3">
    <source>
        <dbReference type="ARBA" id="ARBA00023125"/>
    </source>
</evidence>
<accession>A0A0D6N2E8</accession>
<dbReference type="AlphaFoldDB" id="A0A0D6N2E8"/>
<reference evidence="6 8" key="1">
    <citation type="submission" date="2012-11" db="EMBL/GenBank/DDBJ databases">
        <title>Whole genome sequence of Acetobacter cibinongensis 4H-1.</title>
        <authorList>
            <person name="Azuma Y."/>
            <person name="Higashiura N."/>
            <person name="Hirakawa H."/>
            <person name="Matsushita K."/>
        </authorList>
    </citation>
    <scope>NUCLEOTIDE SEQUENCE [LARGE SCALE GENOMIC DNA]</scope>
    <source>
        <strain evidence="6 8">4H-1</strain>
    </source>
</reference>
<dbReference type="RefSeq" id="WP_052944779.1">
    <property type="nucleotide sequence ID" value="NZ_BAMV01000009.1"/>
</dbReference>
<proteinExistence type="inferred from homology"/>
<organism evidence="6 8">
    <name type="scientific">Acetobacter cibinongensis</name>
    <dbReference type="NCBI Taxonomy" id="146475"/>
    <lineage>
        <taxon>Bacteria</taxon>
        <taxon>Pseudomonadati</taxon>
        <taxon>Pseudomonadota</taxon>
        <taxon>Alphaproteobacteria</taxon>
        <taxon>Acetobacterales</taxon>
        <taxon>Acetobacteraceae</taxon>
        <taxon>Acetobacter</taxon>
    </lineage>
</organism>
<name>A0A0D6N2E8_9PROT</name>
<evidence type="ECO:0000313" key="8">
    <source>
        <dbReference type="Proteomes" id="UP000032671"/>
    </source>
</evidence>
<comment type="caution">
    <text evidence="6">The sequence shown here is derived from an EMBL/GenBank/DDBJ whole genome shotgun (WGS) entry which is preliminary data.</text>
</comment>
<dbReference type="InterPro" id="IPR038722">
    <property type="entry name" value="Ner_HTH_dom"/>
</dbReference>